<dbReference type="PRINTS" id="PR00196">
    <property type="entry name" value="ANNEXIN"/>
</dbReference>
<feature type="compositionally biased region" description="Polar residues" evidence="6">
    <location>
        <begin position="1275"/>
        <end position="1287"/>
    </location>
</feature>
<evidence type="ECO:0000256" key="3">
    <source>
        <dbReference type="ARBA" id="ARBA00022737"/>
    </source>
</evidence>
<dbReference type="Gene3D" id="1.10.220.10">
    <property type="entry name" value="Annexin"/>
    <property type="match status" value="17"/>
</dbReference>
<dbReference type="PANTHER" id="PTHR10502:SF233">
    <property type="entry name" value="ANNEXIN B9"/>
    <property type="match status" value="1"/>
</dbReference>
<feature type="compositionally biased region" description="Basic and acidic residues" evidence="6">
    <location>
        <begin position="538"/>
        <end position="557"/>
    </location>
</feature>
<dbReference type="InterPro" id="IPR001464">
    <property type="entry name" value="Annexin"/>
</dbReference>
<evidence type="ECO:0000256" key="5">
    <source>
        <dbReference type="RuleBase" id="RU003540"/>
    </source>
</evidence>
<dbReference type="InterPro" id="IPR018252">
    <property type="entry name" value="Annexin_repeat_CS"/>
</dbReference>
<dbReference type="InterPro" id="IPR037104">
    <property type="entry name" value="Annexin_sf"/>
</dbReference>
<feature type="compositionally biased region" description="Basic and acidic residues" evidence="6">
    <location>
        <begin position="916"/>
        <end position="937"/>
    </location>
</feature>
<comment type="similarity">
    <text evidence="2">Belongs to the CFAP97 family.</text>
</comment>
<evidence type="ECO:0000256" key="1">
    <source>
        <dbReference type="ARBA" id="ARBA00007831"/>
    </source>
</evidence>
<dbReference type="Pfam" id="PF13879">
    <property type="entry name" value="Hmw_CFAP97"/>
    <property type="match status" value="1"/>
</dbReference>
<reference evidence="7 8" key="1">
    <citation type="submission" date="2022-05" db="EMBL/GenBank/DDBJ databases">
        <authorList>
            <consortium name="Genoscope - CEA"/>
            <person name="William W."/>
        </authorList>
    </citation>
    <scope>NUCLEOTIDE SEQUENCE [LARGE SCALE GENOMIC DNA]</scope>
</reference>
<dbReference type="InterPro" id="IPR018502">
    <property type="entry name" value="Annexin_repeat"/>
</dbReference>
<organism evidence="7 8">
    <name type="scientific">Porites lobata</name>
    <dbReference type="NCBI Taxonomy" id="104759"/>
    <lineage>
        <taxon>Eukaryota</taxon>
        <taxon>Metazoa</taxon>
        <taxon>Cnidaria</taxon>
        <taxon>Anthozoa</taxon>
        <taxon>Hexacorallia</taxon>
        <taxon>Scleractinia</taxon>
        <taxon>Fungiina</taxon>
        <taxon>Poritidae</taxon>
        <taxon>Porites</taxon>
    </lineage>
</organism>
<feature type="region of interest" description="Disordered" evidence="6">
    <location>
        <begin position="526"/>
        <end position="587"/>
    </location>
</feature>
<keyword evidence="5" id="KW-0111">Calcium/phospholipid-binding</keyword>
<dbReference type="EMBL" id="CALNXK010000082">
    <property type="protein sequence ID" value="CAH3147893.1"/>
    <property type="molecule type" value="Genomic_DNA"/>
</dbReference>
<protein>
    <recommendedName>
        <fullName evidence="5">Annexin</fullName>
    </recommendedName>
</protein>
<evidence type="ECO:0000256" key="2">
    <source>
        <dbReference type="ARBA" id="ARBA00008315"/>
    </source>
</evidence>
<feature type="region of interest" description="Disordered" evidence="6">
    <location>
        <begin position="1578"/>
        <end position="1687"/>
    </location>
</feature>
<keyword evidence="3 5" id="KW-0677">Repeat</keyword>
<feature type="compositionally biased region" description="Low complexity" evidence="6">
    <location>
        <begin position="1251"/>
        <end position="1262"/>
    </location>
</feature>
<feature type="compositionally biased region" description="Basic residues" evidence="6">
    <location>
        <begin position="526"/>
        <end position="537"/>
    </location>
</feature>
<comment type="similarity">
    <text evidence="1 5">Belongs to the annexin family.</text>
</comment>
<evidence type="ECO:0000256" key="4">
    <source>
        <dbReference type="ARBA" id="ARBA00023216"/>
    </source>
</evidence>
<dbReference type="PANTHER" id="PTHR10502">
    <property type="entry name" value="ANNEXIN"/>
    <property type="match status" value="1"/>
</dbReference>
<keyword evidence="4 5" id="KW-0041">Annexin</keyword>
<accession>A0ABN8PRD1</accession>
<feature type="compositionally biased region" description="Low complexity" evidence="6">
    <location>
        <begin position="894"/>
        <end position="915"/>
    </location>
</feature>
<dbReference type="Proteomes" id="UP001159405">
    <property type="component" value="Unassembled WGS sequence"/>
</dbReference>
<dbReference type="InterPro" id="IPR029488">
    <property type="entry name" value="Hmw/CFAP97"/>
</dbReference>
<feature type="region of interest" description="Disordered" evidence="6">
    <location>
        <begin position="885"/>
        <end position="937"/>
    </location>
</feature>
<gene>
    <name evidence="7" type="ORF">PLOB_00046319</name>
</gene>
<feature type="region of interest" description="Disordered" evidence="6">
    <location>
        <begin position="162"/>
        <end position="221"/>
    </location>
</feature>
<comment type="caution">
    <text evidence="7">The sequence shown here is derived from an EMBL/GenBank/DDBJ whole genome shotgun (WGS) entry which is preliminary data.</text>
</comment>
<evidence type="ECO:0000256" key="6">
    <source>
        <dbReference type="SAM" id="MobiDB-lite"/>
    </source>
</evidence>
<evidence type="ECO:0000313" key="8">
    <source>
        <dbReference type="Proteomes" id="UP001159405"/>
    </source>
</evidence>
<dbReference type="SMART" id="SM00335">
    <property type="entry name" value="ANX"/>
    <property type="match status" value="16"/>
</dbReference>
<feature type="compositionally biased region" description="Acidic residues" evidence="6">
    <location>
        <begin position="162"/>
        <end position="175"/>
    </location>
</feature>
<keyword evidence="5" id="KW-0106">Calcium</keyword>
<feature type="compositionally biased region" description="Basic and acidic residues" evidence="6">
    <location>
        <begin position="566"/>
        <end position="587"/>
    </location>
</feature>
<comment type="domain">
    <text evidence="5">A pair of annexin repeats may form one binding site for calcium and phospholipid.</text>
</comment>
<feature type="region of interest" description="Disordered" evidence="6">
    <location>
        <begin position="1232"/>
        <end position="1289"/>
    </location>
</feature>
<dbReference type="PROSITE" id="PS00223">
    <property type="entry name" value="ANNEXIN_1"/>
    <property type="match status" value="8"/>
</dbReference>
<evidence type="ECO:0000313" key="7">
    <source>
        <dbReference type="EMBL" id="CAH3147893.1"/>
    </source>
</evidence>
<dbReference type="Pfam" id="PF00191">
    <property type="entry name" value="Annexin"/>
    <property type="match status" value="15"/>
</dbReference>
<dbReference type="PROSITE" id="PS51897">
    <property type="entry name" value="ANNEXIN_2"/>
    <property type="match status" value="12"/>
</dbReference>
<keyword evidence="8" id="KW-1185">Reference proteome</keyword>
<name>A0ABN8PRD1_9CNID</name>
<dbReference type="SUPFAM" id="SSF47874">
    <property type="entry name" value="Annexin"/>
    <property type="match status" value="5"/>
</dbReference>
<feature type="compositionally biased region" description="Basic and acidic residues" evidence="6">
    <location>
        <begin position="1654"/>
        <end position="1687"/>
    </location>
</feature>
<feature type="compositionally biased region" description="Polar residues" evidence="6">
    <location>
        <begin position="1641"/>
        <end position="1651"/>
    </location>
</feature>
<feature type="compositionally biased region" description="Basic and acidic residues" evidence="6">
    <location>
        <begin position="1578"/>
        <end position="1640"/>
    </location>
</feature>
<feature type="compositionally biased region" description="Basic and acidic residues" evidence="6">
    <location>
        <begin position="189"/>
        <end position="203"/>
    </location>
</feature>
<proteinExistence type="inferred from homology"/>
<sequence length="2002" mass="226032">MTSLYNYRNGGFPPSSKLLSKMWNYENYKRHRKKLQNVKPFLDITPPKEHQHLQLSVKKLQMQQERQAAIDRQNEVILSALMKIKQSPARVDHWKKDWKPSDDRLKRFRERKQRRIRVENQKQQERLRNIQPYYDVDEWEKDFKKHQYYLWMLDGGTKDYEEIEDEDEEEDESDEDKLPPVPNSSPSPDGEKDAAKKKKEESVKLPPIDGKKKKEGSKKKDEYPEHVVIMDAEDMNKAIEENDKAKILEILGRVSEKKKLDKLKQKYKELYDKDLMEEVKAKLDEEMQDTLDSLGCGVEEDATKLYEAMKGIGTDEDILIEILCTRTNSELHDIRAAYSKKYENSLETDLKGDTSGDLETLLVELSKGQRDESTKVDKEMAKADAKEIMEAGVASWGTDEGKFIRIFTQRSRPQLAATFPEYKALTKKDIAESIDSEMDGDLQKAFLTLVKCVRDPTSFHSDKLHKALQDGDTKTVARIILNKNKGQIDELLAAYKKAHKVELADEIDKKCKGDLKALLLAKLGKNGKGKEKAKKQQKPAEKPADRAKKDAAKDKAKTKPSAATQENKKTDKNAEKKAKEEEAALEKDADELHKAIEGENKAQIVDILAKNSANKSKLQKLQDKYKKKHDKDLLEAIKPILDEDLQEAVESLLMENVEHDAKSLYMATKGLGTDEDALIEILCTRSNPRLKEINSAYSKMYGNSLEEDLKGDTSGDFETLLVTLSKGQRDESTKVDKELAKTDAKELHEAGVASWGTDEGKFIRIFTQRSRPQLAATFPEYKKLTNKDITDSIDAEMDGDLQKAFMTLVKCSRDQTSFRVEKLQKALKEGDTKAVAAVILTKNKAEIDELSAAYKKAHKVDLADEVDKKCKGDVKTLILAKLGRVKKEPKKQQQKPTDAAKAKPKAAAGPTGANKTTDKNAAEKKKEDIKKDNNGEVNVDKDADELRKALDDNEKNKVVDILAKYCDEKTKLQKLKDKYKEKHDQVLLEAVKPVLEEEQLQDAVECLLMETASYDAKVLYNSMKGLGTDEDVLIEIICSRNNAELADIKKAYADQYGRSLEKDIEGDTSGDFENLLVELTKGKRDESSKVDKSLVKKDAEALMQAGFLGTDENKFIEVFTQRSFAHLKAVFQEYKKISNQEMDETIEEEMSQDMEKGFSVLVKFARDPSNFYAAKLHNTLESGDTDTAGRIILTSTVDELADIIGAYKTLYGKDLTKDAEAKFSENMKKLVFPRLKKGGQQQKEKEKAGSKKPAAGGKKQGSVNKKADAKPAGNKKTSTLKKTQPQDENCDYSDLRDAIDANNKKKIKEIVCRNLEDKNKAKKLVEDYDSRYGKELFEALEDKLEPDLLEALVALSLPKAQYDARTLNLAMKGLFTKELVLIETFSTRTNAEIAAIRQAYRKKYRKDLQEVIKDETSGDFETLLVELCKGQREESEEVSNDLAHQDAEALLEAGIKKWGTDEEKFIEIFTTRSFAQLRAMLPEYKTWAKCEIENTIDSEMSGDLCNGLQTLVKCIRNQNQFLADKLHEALNEKDTKTTTRIILGESNLAEVEKAYNATYKPKLAEEVDKKSSNELKKLLLPKLKDTEPDEKPRENEELRVEKPTESKPEEKPSESKPEEKPSESKPEEKPSENKPEDKPSTNEPLTASDQSAGEGEKEKGNDESSVKQEEDTNKEEERPKLNVEKAEYHGTLKPVDNFNAAEDAEALKKSMKGFGSDEDAIIAILGARTSKQRQEIAAKFEQEYSKNLVEELKSELGGKFEDAIVALMSSPELNDANSLHEAMSGLGTNEAILIEILASRSPEELQAIKPVYQQVHGKDLTEEIRSETSGDLQTTLIKLVEGKRSSSEKVDENLAYEDAKKLFEAGEKEKWGTDESVFVQILTTRSLAQLQATFEAYKHVAKKDIMDSVNDELTGDFHDSIQAIVRCTRNPPLYFAEVLDDALGGISADSKDIARVVISRSEIDLADIKAEYEKMKGIPLKQVIEDRLKGDLEKLLLQILGD</sequence>